<dbReference type="EMBL" id="JAWDGP010007400">
    <property type="protein sequence ID" value="KAK3721153.1"/>
    <property type="molecule type" value="Genomic_DNA"/>
</dbReference>
<proteinExistence type="predicted"/>
<keyword evidence="2" id="KW-1185">Reference proteome</keyword>
<organism evidence="1 2">
    <name type="scientific">Elysia crispata</name>
    <name type="common">lettuce slug</name>
    <dbReference type="NCBI Taxonomy" id="231223"/>
    <lineage>
        <taxon>Eukaryota</taxon>
        <taxon>Metazoa</taxon>
        <taxon>Spiralia</taxon>
        <taxon>Lophotrochozoa</taxon>
        <taxon>Mollusca</taxon>
        <taxon>Gastropoda</taxon>
        <taxon>Heterobranchia</taxon>
        <taxon>Euthyneura</taxon>
        <taxon>Panpulmonata</taxon>
        <taxon>Sacoglossa</taxon>
        <taxon>Placobranchoidea</taxon>
        <taxon>Plakobranchidae</taxon>
        <taxon>Elysia</taxon>
    </lineage>
</organism>
<name>A0AAE1CNQ9_9GAST</name>
<reference evidence="1" key="1">
    <citation type="journal article" date="2023" name="G3 (Bethesda)">
        <title>A reference genome for the long-term kleptoplast-retaining sea slug Elysia crispata morphotype clarki.</title>
        <authorList>
            <person name="Eastman K.E."/>
            <person name="Pendleton A.L."/>
            <person name="Shaikh M.A."/>
            <person name="Suttiyut T."/>
            <person name="Ogas R."/>
            <person name="Tomko P."/>
            <person name="Gavelis G."/>
            <person name="Widhalm J.R."/>
            <person name="Wisecaver J.H."/>
        </authorList>
    </citation>
    <scope>NUCLEOTIDE SEQUENCE</scope>
    <source>
        <strain evidence="1">ECLA1</strain>
    </source>
</reference>
<evidence type="ECO:0000313" key="2">
    <source>
        <dbReference type="Proteomes" id="UP001283361"/>
    </source>
</evidence>
<accession>A0AAE1CNQ9</accession>
<gene>
    <name evidence="1" type="ORF">RRG08_044166</name>
</gene>
<dbReference type="AlphaFoldDB" id="A0AAE1CNQ9"/>
<evidence type="ECO:0000313" key="1">
    <source>
        <dbReference type="EMBL" id="KAK3721153.1"/>
    </source>
</evidence>
<dbReference type="Proteomes" id="UP001283361">
    <property type="component" value="Unassembled WGS sequence"/>
</dbReference>
<sequence length="215" mass="24014">MLRHGGRSERCDHRAGARQAGELANPTILDWSFCLILITWTKLGPKGIPNYWCPRQNWTLEPQFFHIYTRCTSDNYELETLLQWCVGARPSPLTWPQGLGGGGCFNHRCPRQDWTLEPQLTVSPLEGPETVHLGAALYRLSRLVSPGRGGYCPLLFHPDHILASESIKIGQSFPLAVLPNQMIVTSRPQGLIVCLAGHLEAWVRTSGSFKNTVSQ</sequence>
<comment type="caution">
    <text evidence="1">The sequence shown here is derived from an EMBL/GenBank/DDBJ whole genome shotgun (WGS) entry which is preliminary data.</text>
</comment>
<protein>
    <submittedName>
        <fullName evidence="1">Uncharacterized protein</fullName>
    </submittedName>
</protein>